<evidence type="ECO:0000313" key="1">
    <source>
        <dbReference type="EMBL" id="CAG6773746.1"/>
    </source>
</evidence>
<sequence length="203" mass="22708">MASTKLYAPYRRSPDLGWRREVEEEEEEVVLTVAEIRRILGSTQVGEQEFRRDGTRATTIRSLWDTSRTIEEEEDIIKVKTKMAETAAVTVKAVEVVIKTQGVGIRILEEEEEATKILVVDIKTQEVPIINMMTGVDTNRTTISREEGEGGIKTPGVVVEVGDEEGAVGTEPYDKINDGIFILTCNIYICTYMVNDLSDFSTV</sequence>
<accession>A0A8D9AYG8</accession>
<dbReference type="AlphaFoldDB" id="A0A8D9AYG8"/>
<dbReference type="EMBL" id="HBUF01592273">
    <property type="protein sequence ID" value="CAG6773746.1"/>
    <property type="molecule type" value="Transcribed_RNA"/>
</dbReference>
<protein>
    <submittedName>
        <fullName evidence="1">Uncharacterized protein</fullName>
    </submittedName>
</protein>
<reference evidence="1" key="1">
    <citation type="submission" date="2021-05" db="EMBL/GenBank/DDBJ databases">
        <authorList>
            <person name="Alioto T."/>
            <person name="Alioto T."/>
            <person name="Gomez Garrido J."/>
        </authorList>
    </citation>
    <scope>NUCLEOTIDE SEQUENCE</scope>
</reference>
<organism evidence="1">
    <name type="scientific">Cacopsylla melanoneura</name>
    <dbReference type="NCBI Taxonomy" id="428564"/>
    <lineage>
        <taxon>Eukaryota</taxon>
        <taxon>Metazoa</taxon>
        <taxon>Ecdysozoa</taxon>
        <taxon>Arthropoda</taxon>
        <taxon>Hexapoda</taxon>
        <taxon>Insecta</taxon>
        <taxon>Pterygota</taxon>
        <taxon>Neoptera</taxon>
        <taxon>Paraneoptera</taxon>
        <taxon>Hemiptera</taxon>
        <taxon>Sternorrhyncha</taxon>
        <taxon>Psylloidea</taxon>
        <taxon>Psyllidae</taxon>
        <taxon>Psyllinae</taxon>
        <taxon>Cacopsylla</taxon>
    </lineage>
</organism>
<name>A0A8D9AYG8_9HEMI</name>
<proteinExistence type="predicted"/>